<dbReference type="AlphaFoldDB" id="T5KIH3"/>
<feature type="transmembrane region" description="Helical" evidence="2">
    <location>
        <begin position="669"/>
        <end position="691"/>
    </location>
</feature>
<keyword evidence="3" id="KW-0732">Signal</keyword>
<dbReference type="Proteomes" id="UP000016033">
    <property type="component" value="Unassembled WGS sequence"/>
</dbReference>
<feature type="domain" description="SpaA-like prealbumin fold" evidence="4">
    <location>
        <begin position="291"/>
        <end position="414"/>
    </location>
</feature>
<protein>
    <submittedName>
        <fullName evidence="7">Uncharacterized protein</fullName>
    </submittedName>
</protein>
<evidence type="ECO:0000313" key="7">
    <source>
        <dbReference type="EMBL" id="EQM75782.1"/>
    </source>
</evidence>
<dbReference type="EMBL" id="ATAO01000195">
    <property type="protein sequence ID" value="EQM75782.1"/>
    <property type="molecule type" value="Genomic_DNA"/>
</dbReference>
<dbReference type="RefSeq" id="WP_021200212.1">
    <property type="nucleotide sequence ID" value="NZ_ATAO01000195.1"/>
</dbReference>
<dbReference type="InterPro" id="IPR048834">
    <property type="entry name" value="SpaA_pre-album"/>
</dbReference>
<dbReference type="SUPFAM" id="SSF50969">
    <property type="entry name" value="YVTN repeat-like/Quinoprotein amine dehydrogenase"/>
    <property type="match status" value="1"/>
</dbReference>
<dbReference type="InterPro" id="IPR011044">
    <property type="entry name" value="Quino_amine_DH_bsu"/>
</dbReference>
<evidence type="ECO:0000313" key="8">
    <source>
        <dbReference type="Proteomes" id="UP000016033"/>
    </source>
</evidence>
<dbReference type="InterPro" id="IPR055354">
    <property type="entry name" value="DUF7507"/>
</dbReference>
<evidence type="ECO:0000259" key="5">
    <source>
        <dbReference type="Pfam" id="PF24346"/>
    </source>
</evidence>
<proteinExistence type="predicted"/>
<sequence length="702" mass="69174">MSAALSHPRARGLRGGIAAVLMVSAGLVGASIATAPAAQAAPVLQCTGSTVYVTNQGAGDGDLWQIDATTGTATALIDLPGDNVVNQLGIAPGGGNFLFTKAGTVYDYTLATDSFDSTPAQVLAGYSAVGGAVSPTSGLYYYGGIGAGGTEYQIAVYDPVTNTNRGVASTIRLPEGVALTNSDFAFDTLGQMYIVGSTPTGGALIRVDGSIPSTGSNSALTSSLLTRIEPVAGVTYAAIAFGGTGEVYIGGGAGPILRVNATTGALVGNVPVSGAVASNMTDFATCGAPPTLTVQKNVAGRVQPTDQFALSITGGGIVPGPGSIGVTEGAEPGLQTQSPAETAGSVIVQPNATYDFGETAAGTTNLADYGSRWECVDAQGPAGATIGSGTGPSGSVTIPQIAGVAVVCTVFNEPLVPGMSLDKRVTGVIDANGNGYDDVGDRITWEFELTNTGETPLAGLTIDDDRLAAAGIGITCDPDALAPAESVVCTADRPYTITPADLAAGAVVNTATGTGTPPGKPPVITPPDTTETPVGGYTVTKGSDPRSGRSVAAGSVIAYTLTVTQRGLAAVPGAVLEDDLAEVLDDAAYNGDVSASAGAASFDAAAGTLSWRGDLAAGDVVTITYSVTVGTRGDGDLVNTVTSPGCSTACTTTHDRVPPPAAGLATTGGGVAIGGIVGAVLVIAVGAGLVLRGRRGARHDVS</sequence>
<gene>
    <name evidence="7" type="ORF">L687_01730</name>
</gene>
<feature type="region of interest" description="Disordered" evidence="1">
    <location>
        <begin position="512"/>
        <end position="533"/>
    </location>
</feature>
<keyword evidence="2" id="KW-1133">Transmembrane helix</keyword>
<evidence type="ECO:0000259" key="6">
    <source>
        <dbReference type="Pfam" id="PF25549"/>
    </source>
</evidence>
<feature type="domain" description="DUF7927" evidence="6">
    <location>
        <begin position="537"/>
        <end position="649"/>
    </location>
</feature>
<evidence type="ECO:0000256" key="3">
    <source>
        <dbReference type="SAM" id="SignalP"/>
    </source>
</evidence>
<keyword evidence="2" id="KW-0472">Membrane</keyword>
<comment type="caution">
    <text evidence="7">The sequence shown here is derived from an EMBL/GenBank/DDBJ whole genome shotgun (WGS) entry which is preliminary data.</text>
</comment>
<accession>T5KIH3</accession>
<dbReference type="Pfam" id="PF20674">
    <property type="entry name" value="SpaA_3"/>
    <property type="match status" value="1"/>
</dbReference>
<evidence type="ECO:0000256" key="2">
    <source>
        <dbReference type="SAM" id="Phobius"/>
    </source>
</evidence>
<evidence type="ECO:0000256" key="1">
    <source>
        <dbReference type="SAM" id="MobiDB-lite"/>
    </source>
</evidence>
<reference evidence="7 8" key="1">
    <citation type="journal article" date="2013" name="Genome Announc.">
        <title>Whole-genome sequences of five oyster-associated bacteria show potential for crude oil hydrocarbon degradation.</title>
        <authorList>
            <person name="Chauhan A."/>
            <person name="Green S."/>
            <person name="Pathak A."/>
            <person name="Thomas J."/>
            <person name="Venkatramanan R."/>
        </authorList>
    </citation>
    <scope>NUCLEOTIDE SEQUENCE [LARGE SCALE GENOMIC DNA]</scope>
    <source>
        <strain evidence="7 8">MF109</strain>
    </source>
</reference>
<name>T5KIH3_MICMQ</name>
<feature type="domain" description="DUF7507" evidence="5">
    <location>
        <begin position="430"/>
        <end position="523"/>
    </location>
</feature>
<feature type="signal peptide" evidence="3">
    <location>
        <begin position="1"/>
        <end position="40"/>
    </location>
</feature>
<dbReference type="PATRIC" id="fig|1333857.3.peg.2254"/>
<dbReference type="Pfam" id="PF24346">
    <property type="entry name" value="DUF7507"/>
    <property type="match status" value="1"/>
</dbReference>
<organism evidence="7 8">
    <name type="scientific">Microbacterium maritypicum MF109</name>
    <dbReference type="NCBI Taxonomy" id="1333857"/>
    <lineage>
        <taxon>Bacteria</taxon>
        <taxon>Bacillati</taxon>
        <taxon>Actinomycetota</taxon>
        <taxon>Actinomycetes</taxon>
        <taxon>Micrococcales</taxon>
        <taxon>Microbacteriaceae</taxon>
        <taxon>Microbacterium</taxon>
    </lineage>
</organism>
<feature type="chain" id="PRO_5004598879" evidence="3">
    <location>
        <begin position="41"/>
        <end position="702"/>
    </location>
</feature>
<dbReference type="InterPro" id="IPR057687">
    <property type="entry name" value="DUF7927"/>
</dbReference>
<keyword evidence="2" id="KW-0812">Transmembrane</keyword>
<evidence type="ECO:0000259" key="4">
    <source>
        <dbReference type="Pfam" id="PF20674"/>
    </source>
</evidence>
<dbReference type="Pfam" id="PF25549">
    <property type="entry name" value="DUF7927"/>
    <property type="match status" value="1"/>
</dbReference>